<protein>
    <submittedName>
        <fullName evidence="2">Uncharacterized protein</fullName>
    </submittedName>
</protein>
<reference evidence="2" key="1">
    <citation type="submission" date="2007-04" db="EMBL/GenBank/DDBJ databases">
        <authorList>
            <consortium name="The Broad Institute Genome Sequencing Platform"/>
            <person name="Birren B."/>
            <person name="Lander E."/>
            <person name="Galagan J."/>
            <person name="Nusbaum C."/>
            <person name="Devon K."/>
            <person name="Ma L.-J."/>
            <person name="Jaffe D."/>
            <person name="Butler J."/>
            <person name="Alvarez P."/>
            <person name="Gnerre S."/>
            <person name="Grabherr M."/>
            <person name="Kleber M."/>
            <person name="Mauceli E."/>
            <person name="Brockman W."/>
            <person name="MacCallum I.A."/>
            <person name="Young S."/>
            <person name="LaButti K."/>
            <person name="DeCaprio D."/>
            <person name="Crawford M."/>
            <person name="Koehrsen M."/>
            <person name="Engels R."/>
            <person name="Montgomery P."/>
            <person name="Pearson M."/>
            <person name="Howarth C."/>
            <person name="Larson L."/>
            <person name="White J."/>
            <person name="O'Leary S."/>
            <person name="Kodira C."/>
            <person name="Zeng Q."/>
            <person name="Yandava C."/>
            <person name="Alvarado L."/>
            <person name="Kistler C."/>
            <person name="Shim W.-B."/>
            <person name="Kang S."/>
            <person name="Woloshuk C."/>
        </authorList>
    </citation>
    <scope>NUCLEOTIDE SEQUENCE</scope>
    <source>
        <strain evidence="2">4287</strain>
    </source>
</reference>
<dbReference type="GeneID" id="28963525"/>
<reference evidence="2" key="2">
    <citation type="journal article" date="2010" name="Nature">
        <title>Comparative genomics reveals mobile pathogenicity chromosomes in Fusarium.</title>
        <authorList>
            <person name="Ma L.J."/>
            <person name="van der Does H.C."/>
            <person name="Borkovich K.A."/>
            <person name="Coleman J.J."/>
            <person name="Daboussi M.J."/>
            <person name="Di Pietro A."/>
            <person name="Dufresne M."/>
            <person name="Freitag M."/>
            <person name="Grabherr M."/>
            <person name="Henrissat B."/>
            <person name="Houterman P.M."/>
            <person name="Kang S."/>
            <person name="Shim W.B."/>
            <person name="Woloshuk C."/>
            <person name="Xie X."/>
            <person name="Xu J.R."/>
            <person name="Antoniw J."/>
            <person name="Baker S.E."/>
            <person name="Bluhm B.H."/>
            <person name="Breakspear A."/>
            <person name="Brown D.W."/>
            <person name="Butchko R.A."/>
            <person name="Chapman S."/>
            <person name="Coulson R."/>
            <person name="Coutinho P.M."/>
            <person name="Danchin E.G."/>
            <person name="Diener A."/>
            <person name="Gale L.R."/>
            <person name="Gardiner D.M."/>
            <person name="Goff S."/>
            <person name="Hammond-Kosack K.E."/>
            <person name="Hilburn K."/>
            <person name="Hua-Van A."/>
            <person name="Jonkers W."/>
            <person name="Kazan K."/>
            <person name="Kodira C.D."/>
            <person name="Koehrsen M."/>
            <person name="Kumar L."/>
            <person name="Lee Y.H."/>
            <person name="Li L."/>
            <person name="Manners J.M."/>
            <person name="Miranda-Saavedra D."/>
            <person name="Mukherjee M."/>
            <person name="Park G."/>
            <person name="Park J."/>
            <person name="Park S.Y."/>
            <person name="Proctor R.H."/>
            <person name="Regev A."/>
            <person name="Ruiz-Roldan M.C."/>
            <person name="Sain D."/>
            <person name="Sakthikumar S."/>
            <person name="Sykes S."/>
            <person name="Schwartz D.C."/>
            <person name="Turgeon B.G."/>
            <person name="Wapinski I."/>
            <person name="Yoder O."/>
            <person name="Young S."/>
            <person name="Zeng Q."/>
            <person name="Zhou S."/>
            <person name="Galagan J."/>
            <person name="Cuomo C.A."/>
            <person name="Kistler H.C."/>
            <person name="Rep M."/>
        </authorList>
    </citation>
    <scope>NUCLEOTIDE SEQUENCE [LARGE SCALE GENOMIC DNA]</scope>
    <source>
        <strain evidence="2">4287</strain>
    </source>
</reference>
<evidence type="ECO:0000313" key="2">
    <source>
        <dbReference type="EMBL" id="KNB20432.1"/>
    </source>
</evidence>
<proteinExistence type="predicted"/>
<sequence>MMMIARVVVPGAERCCLLKHLHAVHHAQRAHSKAPRRSVKGRRKQGGRSCHEAHLPQRAIVQVFVQPLHRSARSGAGSALMIWPAKMLRMNVKTGTHLMSLDGHCNPVNDLLLL</sequence>
<dbReference type="KEGG" id="fox:FOXG_22819"/>
<dbReference type="AlphaFoldDB" id="A0A0J9WW03"/>
<evidence type="ECO:0000256" key="1">
    <source>
        <dbReference type="SAM" id="MobiDB-lite"/>
    </source>
</evidence>
<dbReference type="RefSeq" id="XP_018258478.1">
    <property type="nucleotide sequence ID" value="XM_018403237.1"/>
</dbReference>
<evidence type="ECO:0000313" key="3">
    <source>
        <dbReference type="Proteomes" id="UP000009097"/>
    </source>
</evidence>
<gene>
    <name evidence="2" type="ORF">FOXG_22819</name>
</gene>
<dbReference type="EMBL" id="DS231745">
    <property type="protein sequence ID" value="KNB20433.1"/>
    <property type="molecule type" value="Genomic_DNA"/>
</dbReference>
<accession>A0A0J9WW03</accession>
<name>A0A0J9WW03_FUSO4</name>
<dbReference type="EMBL" id="DS231745">
    <property type="protein sequence ID" value="KNB20432.1"/>
    <property type="molecule type" value="Genomic_DNA"/>
</dbReference>
<organism evidence="2 3">
    <name type="scientific">Fusarium oxysporum f. sp. lycopersici (strain 4287 / CBS 123668 / FGSC 9935 / NRRL 34936)</name>
    <name type="common">Fusarium vascular wilt of tomato</name>
    <dbReference type="NCBI Taxonomy" id="426428"/>
    <lineage>
        <taxon>Eukaryota</taxon>
        <taxon>Fungi</taxon>
        <taxon>Dikarya</taxon>
        <taxon>Ascomycota</taxon>
        <taxon>Pezizomycotina</taxon>
        <taxon>Sordariomycetes</taxon>
        <taxon>Hypocreomycetidae</taxon>
        <taxon>Hypocreales</taxon>
        <taxon>Nectriaceae</taxon>
        <taxon>Fusarium</taxon>
        <taxon>Fusarium oxysporum species complex</taxon>
    </lineage>
</organism>
<dbReference type="VEuPathDB" id="FungiDB:FOXG_22819"/>
<dbReference type="EMBL" id="DS231745">
    <property type="protein sequence ID" value="KNB20431.1"/>
    <property type="molecule type" value="Genomic_DNA"/>
</dbReference>
<feature type="region of interest" description="Disordered" evidence="1">
    <location>
        <begin position="27"/>
        <end position="52"/>
    </location>
</feature>
<dbReference type="RefSeq" id="XP_018258477.1">
    <property type="nucleotide sequence ID" value="XM_018403236.1"/>
</dbReference>
<dbReference type="Proteomes" id="UP000009097">
    <property type="component" value="Unassembled WGS sequence"/>
</dbReference>
<dbReference type="RefSeq" id="XP_018258476.1">
    <property type="nucleotide sequence ID" value="XM_018403235.1"/>
</dbReference>
<feature type="compositionally biased region" description="Basic residues" evidence="1">
    <location>
        <begin position="27"/>
        <end position="46"/>
    </location>
</feature>